<dbReference type="Proteomes" id="UP000007305">
    <property type="component" value="Chromosome 10"/>
</dbReference>
<sequence length="63" mass="7586">MIYAYFHPNVERWMEKLEESETKVGFLWYEHIYKLDKEAPCRSAQASYVSDSPATIWCCFWLS</sequence>
<evidence type="ECO:0000313" key="1">
    <source>
        <dbReference type="EnsemblPlants" id="Zm00001eb428250_P001"/>
    </source>
</evidence>
<accession>A0A804UMK4</accession>
<reference evidence="1" key="3">
    <citation type="submission" date="2021-05" db="UniProtKB">
        <authorList>
            <consortium name="EnsemblPlants"/>
        </authorList>
    </citation>
    <scope>IDENTIFICATION</scope>
    <source>
        <strain evidence="1">cv. B73</strain>
    </source>
</reference>
<protein>
    <submittedName>
        <fullName evidence="1">Uncharacterized protein</fullName>
    </submittedName>
</protein>
<dbReference type="EnsemblPlants" id="Zm00001eb428250_T001">
    <property type="protein sequence ID" value="Zm00001eb428250_P001"/>
    <property type="gene ID" value="Zm00001eb428250"/>
</dbReference>
<dbReference type="Gramene" id="Zm00001eb428250_T001">
    <property type="protein sequence ID" value="Zm00001eb428250_P001"/>
    <property type="gene ID" value="Zm00001eb428250"/>
</dbReference>
<name>A0A804UMK4_MAIZE</name>
<dbReference type="AlphaFoldDB" id="A0A804UMK4"/>
<dbReference type="InParanoid" id="A0A804UMK4"/>
<reference evidence="1" key="2">
    <citation type="submission" date="2019-07" db="EMBL/GenBank/DDBJ databases">
        <authorList>
            <person name="Seetharam A."/>
            <person name="Woodhouse M."/>
            <person name="Cannon E."/>
        </authorList>
    </citation>
    <scope>NUCLEOTIDE SEQUENCE [LARGE SCALE GENOMIC DNA]</scope>
    <source>
        <strain evidence="1">cv. B73</strain>
    </source>
</reference>
<organism evidence="1 2">
    <name type="scientific">Zea mays</name>
    <name type="common">Maize</name>
    <dbReference type="NCBI Taxonomy" id="4577"/>
    <lineage>
        <taxon>Eukaryota</taxon>
        <taxon>Viridiplantae</taxon>
        <taxon>Streptophyta</taxon>
        <taxon>Embryophyta</taxon>
        <taxon>Tracheophyta</taxon>
        <taxon>Spermatophyta</taxon>
        <taxon>Magnoliopsida</taxon>
        <taxon>Liliopsida</taxon>
        <taxon>Poales</taxon>
        <taxon>Poaceae</taxon>
        <taxon>PACMAD clade</taxon>
        <taxon>Panicoideae</taxon>
        <taxon>Andropogonodae</taxon>
        <taxon>Andropogoneae</taxon>
        <taxon>Tripsacinae</taxon>
        <taxon>Zea</taxon>
    </lineage>
</organism>
<proteinExistence type="predicted"/>
<evidence type="ECO:0000313" key="2">
    <source>
        <dbReference type="Proteomes" id="UP000007305"/>
    </source>
</evidence>
<keyword evidence="2" id="KW-1185">Reference proteome</keyword>
<reference evidence="2" key="1">
    <citation type="journal article" date="2009" name="Science">
        <title>The B73 maize genome: complexity, diversity, and dynamics.</title>
        <authorList>
            <person name="Schnable P.S."/>
            <person name="Ware D."/>
            <person name="Fulton R.S."/>
            <person name="Stein J.C."/>
            <person name="Wei F."/>
            <person name="Pasternak S."/>
            <person name="Liang C."/>
            <person name="Zhang J."/>
            <person name="Fulton L."/>
            <person name="Graves T.A."/>
            <person name="Minx P."/>
            <person name="Reily A.D."/>
            <person name="Courtney L."/>
            <person name="Kruchowski S.S."/>
            <person name="Tomlinson C."/>
            <person name="Strong C."/>
            <person name="Delehaunty K."/>
            <person name="Fronick C."/>
            <person name="Courtney B."/>
            <person name="Rock S.M."/>
            <person name="Belter E."/>
            <person name="Du F."/>
            <person name="Kim K."/>
            <person name="Abbott R.M."/>
            <person name="Cotton M."/>
            <person name="Levy A."/>
            <person name="Marchetto P."/>
            <person name="Ochoa K."/>
            <person name="Jackson S.M."/>
            <person name="Gillam B."/>
            <person name="Chen W."/>
            <person name="Yan L."/>
            <person name="Higginbotham J."/>
            <person name="Cardenas M."/>
            <person name="Waligorski J."/>
            <person name="Applebaum E."/>
            <person name="Phelps L."/>
            <person name="Falcone J."/>
            <person name="Kanchi K."/>
            <person name="Thane T."/>
            <person name="Scimone A."/>
            <person name="Thane N."/>
            <person name="Henke J."/>
            <person name="Wang T."/>
            <person name="Ruppert J."/>
            <person name="Shah N."/>
            <person name="Rotter K."/>
            <person name="Hodges J."/>
            <person name="Ingenthron E."/>
            <person name="Cordes M."/>
            <person name="Kohlberg S."/>
            <person name="Sgro J."/>
            <person name="Delgado B."/>
            <person name="Mead K."/>
            <person name="Chinwalla A."/>
            <person name="Leonard S."/>
            <person name="Crouse K."/>
            <person name="Collura K."/>
            <person name="Kudrna D."/>
            <person name="Currie J."/>
            <person name="He R."/>
            <person name="Angelova A."/>
            <person name="Rajasekar S."/>
            <person name="Mueller T."/>
            <person name="Lomeli R."/>
            <person name="Scara G."/>
            <person name="Ko A."/>
            <person name="Delaney K."/>
            <person name="Wissotski M."/>
            <person name="Lopez G."/>
            <person name="Campos D."/>
            <person name="Braidotti M."/>
            <person name="Ashley E."/>
            <person name="Golser W."/>
            <person name="Kim H."/>
            <person name="Lee S."/>
            <person name="Lin J."/>
            <person name="Dujmic Z."/>
            <person name="Kim W."/>
            <person name="Talag J."/>
            <person name="Zuccolo A."/>
            <person name="Fan C."/>
            <person name="Sebastian A."/>
            <person name="Kramer M."/>
            <person name="Spiegel L."/>
            <person name="Nascimento L."/>
            <person name="Zutavern T."/>
            <person name="Miller B."/>
            <person name="Ambroise C."/>
            <person name="Muller S."/>
            <person name="Spooner W."/>
            <person name="Narechania A."/>
            <person name="Ren L."/>
            <person name="Wei S."/>
            <person name="Kumari S."/>
            <person name="Faga B."/>
            <person name="Levy M.J."/>
            <person name="McMahan L."/>
            <person name="Van Buren P."/>
            <person name="Vaughn M.W."/>
            <person name="Ying K."/>
            <person name="Yeh C.-T."/>
            <person name="Emrich S.J."/>
            <person name="Jia Y."/>
            <person name="Kalyanaraman A."/>
            <person name="Hsia A.-P."/>
            <person name="Barbazuk W.B."/>
            <person name="Baucom R.S."/>
            <person name="Brutnell T.P."/>
            <person name="Carpita N.C."/>
            <person name="Chaparro C."/>
            <person name="Chia J.-M."/>
            <person name="Deragon J.-M."/>
            <person name="Estill J.C."/>
            <person name="Fu Y."/>
            <person name="Jeddeloh J.A."/>
            <person name="Han Y."/>
            <person name="Lee H."/>
            <person name="Li P."/>
            <person name="Lisch D.R."/>
            <person name="Liu S."/>
            <person name="Liu Z."/>
            <person name="Nagel D.H."/>
            <person name="McCann M.C."/>
            <person name="SanMiguel P."/>
            <person name="Myers A.M."/>
            <person name="Nettleton D."/>
            <person name="Nguyen J."/>
            <person name="Penning B.W."/>
            <person name="Ponnala L."/>
            <person name="Schneider K.L."/>
            <person name="Schwartz D.C."/>
            <person name="Sharma A."/>
            <person name="Soderlund C."/>
            <person name="Springer N.M."/>
            <person name="Sun Q."/>
            <person name="Wang H."/>
            <person name="Waterman M."/>
            <person name="Westerman R."/>
            <person name="Wolfgruber T.K."/>
            <person name="Yang L."/>
            <person name="Yu Y."/>
            <person name="Zhang L."/>
            <person name="Zhou S."/>
            <person name="Zhu Q."/>
            <person name="Bennetzen J.L."/>
            <person name="Dawe R.K."/>
            <person name="Jiang J."/>
            <person name="Jiang N."/>
            <person name="Presting G.G."/>
            <person name="Wessler S.R."/>
            <person name="Aluru S."/>
            <person name="Martienssen R.A."/>
            <person name="Clifton S.W."/>
            <person name="McCombie W.R."/>
            <person name="Wing R.A."/>
            <person name="Wilson R.K."/>
        </authorList>
    </citation>
    <scope>NUCLEOTIDE SEQUENCE [LARGE SCALE GENOMIC DNA]</scope>
    <source>
        <strain evidence="2">cv. B73</strain>
    </source>
</reference>